<sequence length="152" mass="17440">MPQEILLRPHEEAYIKEHKDELKRFNGMDLVFEARMRFLEMPPEQREKLAPKWLDEDQPLWEQGSIPLTALIDEQAEVPVLQPIMDYSKPAVLEAAAQPADEPAPEPVSSAPTKEVEEVAPARQEPEFVVNVLVDPDEQPDVRNILERQLLE</sequence>
<comment type="caution">
    <text evidence="2">The sequence shown here is derived from an EMBL/GenBank/DDBJ whole genome shotgun (WGS) entry which is preliminary data.</text>
</comment>
<evidence type="ECO:0000256" key="1">
    <source>
        <dbReference type="SAM" id="MobiDB-lite"/>
    </source>
</evidence>
<evidence type="ECO:0000313" key="2">
    <source>
        <dbReference type="EMBL" id="CAK9036707.1"/>
    </source>
</evidence>
<accession>A0ABP0LD82</accession>
<organism evidence="2 3">
    <name type="scientific">Durusdinium trenchii</name>
    <dbReference type="NCBI Taxonomy" id="1381693"/>
    <lineage>
        <taxon>Eukaryota</taxon>
        <taxon>Sar</taxon>
        <taxon>Alveolata</taxon>
        <taxon>Dinophyceae</taxon>
        <taxon>Suessiales</taxon>
        <taxon>Symbiodiniaceae</taxon>
        <taxon>Durusdinium</taxon>
    </lineage>
</organism>
<protein>
    <submittedName>
        <fullName evidence="2">Uncharacterized protein</fullName>
    </submittedName>
</protein>
<evidence type="ECO:0000313" key="3">
    <source>
        <dbReference type="Proteomes" id="UP001642464"/>
    </source>
</evidence>
<dbReference type="Proteomes" id="UP001642464">
    <property type="component" value="Unassembled WGS sequence"/>
</dbReference>
<reference evidence="2 3" key="1">
    <citation type="submission" date="2024-02" db="EMBL/GenBank/DDBJ databases">
        <authorList>
            <person name="Chen Y."/>
            <person name="Shah S."/>
            <person name="Dougan E. K."/>
            <person name="Thang M."/>
            <person name="Chan C."/>
        </authorList>
    </citation>
    <scope>NUCLEOTIDE SEQUENCE [LARGE SCALE GENOMIC DNA]</scope>
</reference>
<gene>
    <name evidence="2" type="ORF">SCF082_LOCUS21836</name>
</gene>
<proteinExistence type="predicted"/>
<name>A0ABP0LD82_9DINO</name>
<keyword evidence="3" id="KW-1185">Reference proteome</keyword>
<feature type="region of interest" description="Disordered" evidence="1">
    <location>
        <begin position="95"/>
        <end position="122"/>
    </location>
</feature>
<dbReference type="EMBL" id="CAXAMM010015570">
    <property type="protein sequence ID" value="CAK9036707.1"/>
    <property type="molecule type" value="Genomic_DNA"/>
</dbReference>